<dbReference type="Pfam" id="PF00060">
    <property type="entry name" value="Lig_chan"/>
    <property type="match status" value="1"/>
</dbReference>
<evidence type="ECO:0000256" key="4">
    <source>
        <dbReference type="ARBA" id="ARBA00022692"/>
    </source>
</evidence>
<evidence type="ECO:0000256" key="5">
    <source>
        <dbReference type="ARBA" id="ARBA00022989"/>
    </source>
</evidence>
<comment type="subcellular location">
    <subcellularLocation>
        <location evidence="1">Cell membrane</location>
        <topology evidence="1">Multi-pass membrane protein</topology>
    </subcellularLocation>
</comment>
<keyword evidence="8" id="KW-0325">Glycoprotein</keyword>
<evidence type="ECO:0000259" key="10">
    <source>
        <dbReference type="Pfam" id="PF00060"/>
    </source>
</evidence>
<evidence type="ECO:0000313" key="11">
    <source>
        <dbReference type="EMBL" id="KAF8794141.1"/>
    </source>
</evidence>
<gene>
    <name evidence="11" type="ORF">HNY73_002151</name>
</gene>
<sequence>MKRALLRIDAEDRDWKMHSAVVFFDSYEESSFDILYVVRKSIGKHIALNNYSRDVYFQKNRVEKGGRFLSHTFNVRDLVAEGMVALLAVSNNHSVCEKLNTETEPFALPFLTTINACGTSCAFPHISTSQQMELIMSDMKYNIQTKMLVVGGLQKWQKILLQVKAYEMMDLIVFSRDSTLEIGYPFALEADLNHSCSCSPQGEYIVWRSFTIGDGFQSLLPVAIWGNDTGLLPMRPILLTNPTLRVPLIKLITAFMHTKIWMYETGYRFLIPPKTSKDRKPGYNWTEAIELLMRGEADMIPFMPMNLQHDAIEFTRPIAYTSQGMLVSSPKEPSRAFMYFRFYQKEVWISLLMTTFTVTFIMKKMIRCPASIEKPMSYFRCFWLIFGSLLQQGSPQLPRTSSCRIILATWWLSVIVITTTYSGNLVAFLISNQKEYIVNSLEELPNHKTVKLAINEESAIWENIKVPQNELFKRIHKIYWKNPNRFLSYTSETWNKNILIGVAEGNTVLIDDINTLNEERTKHNKNDTLCDFAFVPEQFASMPLAFGLRKGSSLLQSINNE</sequence>
<reference evidence="11" key="2">
    <citation type="submission" date="2020-06" db="EMBL/GenBank/DDBJ databases">
        <authorList>
            <person name="Sheffer M."/>
        </authorList>
    </citation>
    <scope>NUCLEOTIDE SEQUENCE</scope>
</reference>
<dbReference type="Gene3D" id="1.10.287.70">
    <property type="match status" value="1"/>
</dbReference>
<name>A0A8T0FSS0_ARGBR</name>
<keyword evidence="7 11" id="KW-0675">Receptor</keyword>
<dbReference type="GO" id="GO:0005886">
    <property type="term" value="C:plasma membrane"/>
    <property type="evidence" value="ECO:0007669"/>
    <property type="project" value="UniProtKB-SubCell"/>
</dbReference>
<evidence type="ECO:0000256" key="1">
    <source>
        <dbReference type="ARBA" id="ARBA00004651"/>
    </source>
</evidence>
<dbReference type="GO" id="GO:0015276">
    <property type="term" value="F:ligand-gated monoatomic ion channel activity"/>
    <property type="evidence" value="ECO:0007669"/>
    <property type="project" value="InterPro"/>
</dbReference>
<reference evidence="11" key="1">
    <citation type="journal article" date="2020" name="bioRxiv">
        <title>Chromosome-level reference genome of the European wasp spider Argiope bruennichi: a resource for studies on range expansion and evolutionary adaptation.</title>
        <authorList>
            <person name="Sheffer M.M."/>
            <person name="Hoppe A."/>
            <person name="Krehenwinkel H."/>
            <person name="Uhl G."/>
            <person name="Kuss A.W."/>
            <person name="Jensen L."/>
            <person name="Jensen C."/>
            <person name="Gillespie R.G."/>
            <person name="Hoff K.J."/>
            <person name="Prost S."/>
        </authorList>
    </citation>
    <scope>NUCLEOTIDE SEQUENCE</scope>
</reference>
<evidence type="ECO:0000313" key="12">
    <source>
        <dbReference type="Proteomes" id="UP000807504"/>
    </source>
</evidence>
<dbReference type="Proteomes" id="UP000807504">
    <property type="component" value="Unassembled WGS sequence"/>
</dbReference>
<evidence type="ECO:0000256" key="3">
    <source>
        <dbReference type="ARBA" id="ARBA00022475"/>
    </source>
</evidence>
<dbReference type="SUPFAM" id="SSF53850">
    <property type="entry name" value="Periplasmic binding protein-like II"/>
    <property type="match status" value="1"/>
</dbReference>
<feature type="transmembrane region" description="Helical" evidence="9">
    <location>
        <begin position="405"/>
        <end position="430"/>
    </location>
</feature>
<evidence type="ECO:0000256" key="8">
    <source>
        <dbReference type="ARBA" id="ARBA00023180"/>
    </source>
</evidence>
<proteinExistence type="inferred from homology"/>
<evidence type="ECO:0000256" key="2">
    <source>
        <dbReference type="ARBA" id="ARBA00008685"/>
    </source>
</evidence>
<evidence type="ECO:0000256" key="9">
    <source>
        <dbReference type="SAM" id="Phobius"/>
    </source>
</evidence>
<evidence type="ECO:0000256" key="7">
    <source>
        <dbReference type="ARBA" id="ARBA00023170"/>
    </source>
</evidence>
<dbReference type="PANTHER" id="PTHR42643:SF24">
    <property type="entry name" value="IONOTROPIC RECEPTOR 60A"/>
    <property type="match status" value="1"/>
</dbReference>
<dbReference type="PANTHER" id="PTHR42643">
    <property type="entry name" value="IONOTROPIC RECEPTOR 20A-RELATED"/>
    <property type="match status" value="1"/>
</dbReference>
<dbReference type="InterPro" id="IPR001320">
    <property type="entry name" value="Iontro_rcpt_C"/>
</dbReference>
<dbReference type="EMBL" id="JABXBU010000002">
    <property type="protein sequence ID" value="KAF8794141.1"/>
    <property type="molecule type" value="Genomic_DNA"/>
</dbReference>
<comment type="similarity">
    <text evidence="2">Belongs to the glutamate-gated ion channel (TC 1.A.10.1) family.</text>
</comment>
<dbReference type="GO" id="GO:0050906">
    <property type="term" value="P:detection of stimulus involved in sensory perception"/>
    <property type="evidence" value="ECO:0007669"/>
    <property type="project" value="UniProtKB-ARBA"/>
</dbReference>
<keyword evidence="3" id="KW-1003">Cell membrane</keyword>
<keyword evidence="6 9" id="KW-0472">Membrane</keyword>
<dbReference type="InterPro" id="IPR052192">
    <property type="entry name" value="Insect_Ionotropic_Sensory_Rcpt"/>
</dbReference>
<accession>A0A8T0FSS0</accession>
<comment type="caution">
    <text evidence="11">The sequence shown here is derived from an EMBL/GenBank/DDBJ whole genome shotgun (WGS) entry which is preliminary data.</text>
</comment>
<dbReference type="AlphaFoldDB" id="A0A8T0FSS0"/>
<protein>
    <submittedName>
        <fullName evidence="11">Ionotropic receptor 93a like protein</fullName>
    </submittedName>
</protein>
<organism evidence="11 12">
    <name type="scientific">Argiope bruennichi</name>
    <name type="common">Wasp spider</name>
    <name type="synonym">Aranea bruennichi</name>
    <dbReference type="NCBI Taxonomy" id="94029"/>
    <lineage>
        <taxon>Eukaryota</taxon>
        <taxon>Metazoa</taxon>
        <taxon>Ecdysozoa</taxon>
        <taxon>Arthropoda</taxon>
        <taxon>Chelicerata</taxon>
        <taxon>Arachnida</taxon>
        <taxon>Araneae</taxon>
        <taxon>Araneomorphae</taxon>
        <taxon>Entelegynae</taxon>
        <taxon>Araneoidea</taxon>
        <taxon>Araneidae</taxon>
        <taxon>Argiope</taxon>
    </lineage>
</organism>
<keyword evidence="12" id="KW-1185">Reference proteome</keyword>
<feature type="domain" description="Ionotropic glutamate receptor C-terminal" evidence="10">
    <location>
        <begin position="345"/>
        <end position="468"/>
    </location>
</feature>
<keyword evidence="4 9" id="KW-0812">Transmembrane</keyword>
<evidence type="ECO:0000256" key="6">
    <source>
        <dbReference type="ARBA" id="ARBA00023136"/>
    </source>
</evidence>
<keyword evidence="5 9" id="KW-1133">Transmembrane helix</keyword>